<evidence type="ECO:0000313" key="3">
    <source>
        <dbReference type="EMBL" id="QIZ71982.1"/>
    </source>
</evidence>
<dbReference type="EMBL" id="CP051167">
    <property type="protein sequence ID" value="QIZ71982.1"/>
    <property type="molecule type" value="Genomic_DNA"/>
</dbReference>
<name>A0A6H1TZF2_9CYAN</name>
<proteinExistence type="predicted"/>
<dbReference type="RefSeq" id="WP_168570133.1">
    <property type="nucleotide sequence ID" value="NZ_CP051167.1"/>
</dbReference>
<dbReference type="KEGG" id="oxy:HCG48_16485"/>
<feature type="chain" id="PRO_5026053775" description="Outer membrane protein beta-barrel domain-containing protein" evidence="2">
    <location>
        <begin position="27"/>
        <end position="225"/>
    </location>
</feature>
<evidence type="ECO:0000256" key="1">
    <source>
        <dbReference type="SAM" id="MobiDB-lite"/>
    </source>
</evidence>
<feature type="signal peptide" evidence="2">
    <location>
        <begin position="1"/>
        <end position="26"/>
    </location>
</feature>
<organism evidence="3 4">
    <name type="scientific">Oxynema aestuarii AP17</name>
    <dbReference type="NCBI Taxonomy" id="2064643"/>
    <lineage>
        <taxon>Bacteria</taxon>
        <taxon>Bacillati</taxon>
        <taxon>Cyanobacteriota</taxon>
        <taxon>Cyanophyceae</taxon>
        <taxon>Oscillatoriophycideae</taxon>
        <taxon>Oscillatoriales</taxon>
        <taxon>Oscillatoriaceae</taxon>
        <taxon>Oxynema</taxon>
        <taxon>Oxynema aestuarii</taxon>
    </lineage>
</organism>
<reference evidence="3 4" key="1">
    <citation type="submission" date="2020-04" db="EMBL/GenBank/DDBJ databases">
        <authorList>
            <person name="Basu S."/>
            <person name="Maruthanayagam V."/>
            <person name="Chakraborty S."/>
            <person name="Pramanik A."/>
            <person name="Mukherjee J."/>
            <person name="Brink B."/>
        </authorList>
    </citation>
    <scope>NUCLEOTIDE SEQUENCE [LARGE SCALE GENOMIC DNA]</scope>
    <source>
        <strain evidence="3 4">AP17</strain>
    </source>
</reference>
<dbReference type="AlphaFoldDB" id="A0A6H1TZF2"/>
<sequence length="225" mass="23718">MWIQRCFYAIAAIALWSGFGSSPALSQPETLSERGVEPLSASLSGTRSRQVERPWSPLPTPESSPVAQHVAQDVAQNIAQNREIEPGRRTRSGPSYLGIGVNIGFNEDGGSPLGNGNFAVISKIGLLEQVSARPAILFGDDLMFLLPVTVDFPLQDTEEVARATIAPYLGGGLALSPNSDNFLGGFGTVGLDTALTSNFTATVGVNLGYVEELELGVMVGGGYTF</sequence>
<accession>A0A6H1TZF2</accession>
<evidence type="ECO:0000313" key="4">
    <source>
        <dbReference type="Proteomes" id="UP000500857"/>
    </source>
</evidence>
<feature type="region of interest" description="Disordered" evidence="1">
    <location>
        <begin position="26"/>
        <end position="67"/>
    </location>
</feature>
<keyword evidence="2" id="KW-0732">Signal</keyword>
<evidence type="ECO:0000256" key="2">
    <source>
        <dbReference type="SAM" id="SignalP"/>
    </source>
</evidence>
<keyword evidence="4" id="KW-1185">Reference proteome</keyword>
<dbReference type="Proteomes" id="UP000500857">
    <property type="component" value="Chromosome"/>
</dbReference>
<evidence type="ECO:0008006" key="5">
    <source>
        <dbReference type="Google" id="ProtNLM"/>
    </source>
</evidence>
<gene>
    <name evidence="3" type="ORF">HCG48_16485</name>
</gene>
<protein>
    <recommendedName>
        <fullName evidence="5">Outer membrane protein beta-barrel domain-containing protein</fullName>
    </recommendedName>
</protein>